<evidence type="ECO:0000313" key="2">
    <source>
        <dbReference type="EMBL" id="BBY57763.1"/>
    </source>
</evidence>
<sequence>MRSPPAQHGRPGPLPVRQQRSPSDVDYPERPAGDLYCRIPQDSDMNVPGVRNIPGGNNPAKRAPTIEMCESNENYVPLGDGFT</sequence>
<gene>
    <name evidence="2" type="ORF">MSAR_08990</name>
</gene>
<reference evidence="2 3" key="1">
    <citation type="journal article" date="2019" name="Emerg. Microbes Infect.">
        <title>Comprehensive subspecies identification of 175 nontuberculous mycobacteria species based on 7547 genomic profiles.</title>
        <authorList>
            <person name="Matsumoto Y."/>
            <person name="Kinjo T."/>
            <person name="Motooka D."/>
            <person name="Nabeya D."/>
            <person name="Jung N."/>
            <person name="Uechi K."/>
            <person name="Horii T."/>
            <person name="Iida T."/>
            <person name="Fujita J."/>
            <person name="Nakamura S."/>
        </authorList>
    </citation>
    <scope>NUCLEOTIDE SEQUENCE [LARGE SCALE GENOMIC DNA]</scope>
    <source>
        <strain evidence="2 3">JCM 30395</strain>
    </source>
</reference>
<protein>
    <submittedName>
        <fullName evidence="2">Uncharacterized protein</fullName>
    </submittedName>
</protein>
<dbReference type="Proteomes" id="UP000466445">
    <property type="component" value="Chromosome"/>
</dbReference>
<feature type="region of interest" description="Disordered" evidence="1">
    <location>
        <begin position="1"/>
        <end position="63"/>
    </location>
</feature>
<dbReference type="KEGG" id="msar:MSAR_08990"/>
<accession>A0A7I7SLY6</accession>
<name>A0A7I7SLY6_9MYCO</name>
<evidence type="ECO:0000256" key="1">
    <source>
        <dbReference type="SAM" id="MobiDB-lite"/>
    </source>
</evidence>
<keyword evidence="3" id="KW-1185">Reference proteome</keyword>
<dbReference type="EMBL" id="AP022595">
    <property type="protein sequence ID" value="BBY57763.1"/>
    <property type="molecule type" value="Genomic_DNA"/>
</dbReference>
<proteinExistence type="predicted"/>
<dbReference type="AlphaFoldDB" id="A0A7I7SLY6"/>
<organism evidence="2 3">
    <name type="scientific">Mycolicibacterium sarraceniae</name>
    <dbReference type="NCBI Taxonomy" id="1534348"/>
    <lineage>
        <taxon>Bacteria</taxon>
        <taxon>Bacillati</taxon>
        <taxon>Actinomycetota</taxon>
        <taxon>Actinomycetes</taxon>
        <taxon>Mycobacteriales</taxon>
        <taxon>Mycobacteriaceae</taxon>
        <taxon>Mycolicibacterium</taxon>
    </lineage>
</organism>
<evidence type="ECO:0000313" key="3">
    <source>
        <dbReference type="Proteomes" id="UP000466445"/>
    </source>
</evidence>